<keyword evidence="6" id="KW-1185">Reference proteome</keyword>
<dbReference type="PROSITE" id="PS50995">
    <property type="entry name" value="HTH_MARR_2"/>
    <property type="match status" value="1"/>
</dbReference>
<dbReference type="PRINTS" id="PR00598">
    <property type="entry name" value="HTHMARR"/>
</dbReference>
<protein>
    <submittedName>
        <fullName evidence="5">MarR family transcriptional regulator</fullName>
    </submittedName>
</protein>
<sequence length="141" mass="15994">MRNLFDSYGYSLGKASQAMGERFAPSLEPYGLDSREFGVLCFIGRNPGISQADIGQMMRVDRTTMVTIIDHLERHKYCKRVRSLADRRSYAINLTQSGRRLVKDLWTVMRQCEDEALEALPQEVQSVLLGIAAHLQQGKQS</sequence>
<dbReference type="Gene3D" id="1.10.10.10">
    <property type="entry name" value="Winged helix-like DNA-binding domain superfamily/Winged helix DNA-binding domain"/>
    <property type="match status" value="1"/>
</dbReference>
<name>A0ABM8B7F1_9BIFI</name>
<dbReference type="InterPro" id="IPR036390">
    <property type="entry name" value="WH_DNA-bd_sf"/>
</dbReference>
<accession>A0ABM8B7F1</accession>
<keyword evidence="1" id="KW-0805">Transcription regulation</keyword>
<evidence type="ECO:0000256" key="1">
    <source>
        <dbReference type="ARBA" id="ARBA00023015"/>
    </source>
</evidence>
<dbReference type="Proteomes" id="UP001321766">
    <property type="component" value="Chromosome"/>
</dbReference>
<proteinExistence type="predicted"/>
<dbReference type="Pfam" id="PF12802">
    <property type="entry name" value="MarR_2"/>
    <property type="match status" value="1"/>
</dbReference>
<dbReference type="EMBL" id="AP026798">
    <property type="protein sequence ID" value="BDR52585.1"/>
    <property type="molecule type" value="Genomic_DNA"/>
</dbReference>
<keyword evidence="3" id="KW-0804">Transcription</keyword>
<evidence type="ECO:0000313" key="5">
    <source>
        <dbReference type="EMBL" id="BDR52585.1"/>
    </source>
</evidence>
<dbReference type="SUPFAM" id="SSF46785">
    <property type="entry name" value="Winged helix' DNA-binding domain"/>
    <property type="match status" value="1"/>
</dbReference>
<dbReference type="InterPro" id="IPR036388">
    <property type="entry name" value="WH-like_DNA-bd_sf"/>
</dbReference>
<keyword evidence="2" id="KW-0238">DNA-binding</keyword>
<gene>
    <name evidence="5" type="ORF">KIM372_04920</name>
</gene>
<reference evidence="5 6" key="1">
    <citation type="journal article" date="2023" name="Microbiol. Spectr.">
        <title>Symbiosis of Carpenter Bees with Uncharacterized Lactic Acid Bacteria Showing NAD Auxotrophy.</title>
        <authorList>
            <person name="Kawasaki S."/>
            <person name="Ozawa K."/>
            <person name="Mori T."/>
            <person name="Yamamoto A."/>
            <person name="Ito M."/>
            <person name="Ohkuma M."/>
            <person name="Sakamoto M."/>
            <person name="Matsutani M."/>
        </authorList>
    </citation>
    <scope>NUCLEOTIDE SEQUENCE [LARGE SCALE GENOMIC DNA]</scope>
    <source>
        <strain evidence="5 6">Kim37-2</strain>
    </source>
</reference>
<feature type="domain" description="HTH marR-type" evidence="4">
    <location>
        <begin position="5"/>
        <end position="137"/>
    </location>
</feature>
<evidence type="ECO:0000313" key="6">
    <source>
        <dbReference type="Proteomes" id="UP001321766"/>
    </source>
</evidence>
<dbReference type="InterPro" id="IPR000835">
    <property type="entry name" value="HTH_MarR-typ"/>
</dbReference>
<evidence type="ECO:0000259" key="4">
    <source>
        <dbReference type="PROSITE" id="PS50995"/>
    </source>
</evidence>
<dbReference type="SMART" id="SM00347">
    <property type="entry name" value="HTH_MARR"/>
    <property type="match status" value="1"/>
</dbReference>
<evidence type="ECO:0000256" key="2">
    <source>
        <dbReference type="ARBA" id="ARBA00023125"/>
    </source>
</evidence>
<evidence type="ECO:0000256" key="3">
    <source>
        <dbReference type="ARBA" id="ARBA00023163"/>
    </source>
</evidence>
<dbReference type="PANTHER" id="PTHR42756">
    <property type="entry name" value="TRANSCRIPTIONAL REGULATOR, MARR"/>
    <property type="match status" value="1"/>
</dbReference>
<organism evidence="5 6">
    <name type="scientific">Bombiscardovia nodaiensis</name>
    <dbReference type="NCBI Taxonomy" id="2932181"/>
    <lineage>
        <taxon>Bacteria</taxon>
        <taxon>Bacillati</taxon>
        <taxon>Actinomycetota</taxon>
        <taxon>Actinomycetes</taxon>
        <taxon>Bifidobacteriales</taxon>
        <taxon>Bifidobacteriaceae</taxon>
        <taxon>Bombiscardovia</taxon>
    </lineage>
</organism>
<dbReference type="PANTHER" id="PTHR42756:SF1">
    <property type="entry name" value="TRANSCRIPTIONAL REPRESSOR OF EMRAB OPERON"/>
    <property type="match status" value="1"/>
</dbReference>